<dbReference type="PROSITE" id="PS50932">
    <property type="entry name" value="HTH_LACI_2"/>
    <property type="match status" value="1"/>
</dbReference>
<dbReference type="Pfam" id="PF13377">
    <property type="entry name" value="Peripla_BP_3"/>
    <property type="match status" value="1"/>
</dbReference>
<dbReference type="Pfam" id="PF00356">
    <property type="entry name" value="LacI"/>
    <property type="match status" value="1"/>
</dbReference>
<protein>
    <submittedName>
        <fullName evidence="6">LacI family transcriptional regulator</fullName>
    </submittedName>
</protein>
<dbReference type="AlphaFoldDB" id="A0A6P2BNU8"/>
<keyword evidence="7" id="KW-1185">Reference proteome</keyword>
<evidence type="ECO:0000256" key="2">
    <source>
        <dbReference type="ARBA" id="ARBA00023125"/>
    </source>
</evidence>
<dbReference type="OrthoDB" id="3258243at2"/>
<dbReference type="InterPro" id="IPR028082">
    <property type="entry name" value="Peripla_BP_I"/>
</dbReference>
<dbReference type="EMBL" id="RPFW01000011">
    <property type="protein sequence ID" value="TVY99834.1"/>
    <property type="molecule type" value="Genomic_DNA"/>
</dbReference>
<dbReference type="CDD" id="cd06267">
    <property type="entry name" value="PBP1_LacI_sugar_binding-like"/>
    <property type="match status" value="1"/>
</dbReference>
<gene>
    <name evidence="6" type="ORF">EAS64_40005</name>
</gene>
<dbReference type="CDD" id="cd01392">
    <property type="entry name" value="HTH_LacI"/>
    <property type="match status" value="1"/>
</dbReference>
<evidence type="ECO:0000256" key="3">
    <source>
        <dbReference type="ARBA" id="ARBA00023163"/>
    </source>
</evidence>
<dbReference type="PANTHER" id="PTHR30146:SF109">
    <property type="entry name" value="HTH-TYPE TRANSCRIPTIONAL REGULATOR GALS"/>
    <property type="match status" value="1"/>
</dbReference>
<dbReference type="GO" id="GO:0003700">
    <property type="term" value="F:DNA-binding transcription factor activity"/>
    <property type="evidence" value="ECO:0007669"/>
    <property type="project" value="TreeGrafter"/>
</dbReference>
<dbReference type="Proteomes" id="UP000460272">
    <property type="component" value="Unassembled WGS sequence"/>
</dbReference>
<dbReference type="SUPFAM" id="SSF53822">
    <property type="entry name" value="Periplasmic binding protein-like I"/>
    <property type="match status" value="1"/>
</dbReference>
<sequence length="365" mass="38888">MAHHDRPATLRDVATAAGVHPATASRALNPETRLLVSEDTARRVSEAADRLGYRPNPVARSLRTRRSHSIGVLIPDLNNPLFPPIVRGLEDRLATRGYVALLGNTDADLAKEQLVFDQMRARHVDGFVLATAIAGSPIIAQAAESDLPVVLMNRTAQDYPFSSVSADSEAGERAAVAHMVALGHTRIGHIAGPQDISTGVERLRGFRAGMAAHHLPVGDDQIVYAAGYSMEEGLRCGRELLAARGDLTAIVVANDLLAVGCYGALDELGLDCPKDVSIIGFNDMPFIDRLRPPLSTVRFPHYQLGTEAATLLIERIETPDSPLKILFLAPELVVRGSTAPPGTASEAGSAVPLHRGATAARRGRG</sequence>
<dbReference type="SUPFAM" id="SSF47413">
    <property type="entry name" value="lambda repressor-like DNA-binding domains"/>
    <property type="match status" value="1"/>
</dbReference>
<dbReference type="InterPro" id="IPR000843">
    <property type="entry name" value="HTH_LacI"/>
</dbReference>
<dbReference type="InterPro" id="IPR010982">
    <property type="entry name" value="Lambda_DNA-bd_dom_sf"/>
</dbReference>
<proteinExistence type="predicted"/>
<dbReference type="Gene3D" id="3.40.50.2300">
    <property type="match status" value="2"/>
</dbReference>
<dbReference type="Gene3D" id="1.10.260.40">
    <property type="entry name" value="lambda repressor-like DNA-binding domains"/>
    <property type="match status" value="1"/>
</dbReference>
<feature type="compositionally biased region" description="Low complexity" evidence="4">
    <location>
        <begin position="355"/>
        <end position="365"/>
    </location>
</feature>
<name>A0A6P2BNU8_9ACTN</name>
<keyword evidence="1" id="KW-0805">Transcription regulation</keyword>
<dbReference type="SMART" id="SM00354">
    <property type="entry name" value="HTH_LACI"/>
    <property type="match status" value="1"/>
</dbReference>
<dbReference type="PANTHER" id="PTHR30146">
    <property type="entry name" value="LACI-RELATED TRANSCRIPTIONAL REPRESSOR"/>
    <property type="match status" value="1"/>
</dbReference>
<evidence type="ECO:0000313" key="7">
    <source>
        <dbReference type="Proteomes" id="UP000460272"/>
    </source>
</evidence>
<feature type="region of interest" description="Disordered" evidence="4">
    <location>
        <begin position="339"/>
        <end position="365"/>
    </location>
</feature>
<reference evidence="6 7" key="1">
    <citation type="submission" date="2018-11" db="EMBL/GenBank/DDBJ databases">
        <title>Trebonia kvetii gen.nov., sp.nov., a novel acidophilic actinobacterium, and proposal of the new actinobacterial family Treboniaceae fam. nov.</title>
        <authorList>
            <person name="Rapoport D."/>
            <person name="Sagova-Mareckova M."/>
            <person name="Sedlacek I."/>
            <person name="Provaznik J."/>
            <person name="Kralova S."/>
            <person name="Pavlinic D."/>
            <person name="Benes V."/>
            <person name="Kopecky J."/>
        </authorList>
    </citation>
    <scope>NUCLEOTIDE SEQUENCE [LARGE SCALE GENOMIC DNA]</scope>
    <source>
        <strain evidence="6 7">15Tr583</strain>
    </source>
</reference>
<evidence type="ECO:0000259" key="5">
    <source>
        <dbReference type="PROSITE" id="PS50932"/>
    </source>
</evidence>
<feature type="region of interest" description="Disordered" evidence="4">
    <location>
        <begin position="1"/>
        <end position="24"/>
    </location>
</feature>
<evidence type="ECO:0000313" key="6">
    <source>
        <dbReference type="EMBL" id="TVY99834.1"/>
    </source>
</evidence>
<feature type="domain" description="HTH lacI-type" evidence="5">
    <location>
        <begin position="8"/>
        <end position="64"/>
    </location>
</feature>
<accession>A0A6P2BNU8</accession>
<organism evidence="6 7">
    <name type="scientific">Trebonia kvetii</name>
    <dbReference type="NCBI Taxonomy" id="2480626"/>
    <lineage>
        <taxon>Bacteria</taxon>
        <taxon>Bacillati</taxon>
        <taxon>Actinomycetota</taxon>
        <taxon>Actinomycetes</taxon>
        <taxon>Streptosporangiales</taxon>
        <taxon>Treboniaceae</taxon>
        <taxon>Trebonia</taxon>
    </lineage>
</organism>
<evidence type="ECO:0000256" key="4">
    <source>
        <dbReference type="SAM" id="MobiDB-lite"/>
    </source>
</evidence>
<comment type="caution">
    <text evidence="6">The sequence shown here is derived from an EMBL/GenBank/DDBJ whole genome shotgun (WGS) entry which is preliminary data.</text>
</comment>
<dbReference type="GO" id="GO:0000976">
    <property type="term" value="F:transcription cis-regulatory region binding"/>
    <property type="evidence" value="ECO:0007669"/>
    <property type="project" value="TreeGrafter"/>
</dbReference>
<evidence type="ECO:0000256" key="1">
    <source>
        <dbReference type="ARBA" id="ARBA00023015"/>
    </source>
</evidence>
<keyword evidence="3" id="KW-0804">Transcription</keyword>
<keyword evidence="2" id="KW-0238">DNA-binding</keyword>
<dbReference type="InterPro" id="IPR046335">
    <property type="entry name" value="LacI/GalR-like_sensor"/>
</dbReference>